<dbReference type="SUPFAM" id="SSF109709">
    <property type="entry name" value="KorB DNA-binding domain-like"/>
    <property type="match status" value="1"/>
</dbReference>
<name>A0A9X5BGX3_9FIRM</name>
<dbReference type="AlphaFoldDB" id="A0A9X5BGX3"/>
<dbReference type="EMBL" id="QZDT01000025">
    <property type="protein sequence ID" value="NBJ93840.1"/>
    <property type="molecule type" value="Genomic_DNA"/>
</dbReference>
<evidence type="ECO:0000313" key="2">
    <source>
        <dbReference type="Proteomes" id="UP001154420"/>
    </source>
</evidence>
<sequence>MGNGRKKTCQNGTSTLDEIAKELNMSKRNLQRALRIERNLTDSMKELLDTGEITKTFASDYLVCKGFWG</sequence>
<comment type="caution">
    <text evidence="1">The sequence shown here is derived from an EMBL/GenBank/DDBJ whole genome shotgun (WGS) entry which is preliminary data.</text>
</comment>
<dbReference type="RefSeq" id="WP_160560896.1">
    <property type="nucleotide sequence ID" value="NZ_QZDT01000025.1"/>
</dbReference>
<dbReference type="Proteomes" id="UP001154420">
    <property type="component" value="Unassembled WGS sequence"/>
</dbReference>
<proteinExistence type="predicted"/>
<dbReference type="OrthoDB" id="1937833at2"/>
<protein>
    <submittedName>
        <fullName evidence="1">Uncharacterized protein</fullName>
    </submittedName>
</protein>
<keyword evidence="2" id="KW-1185">Reference proteome</keyword>
<organism evidence="1 2">
    <name type="scientific">Parablautia muri</name>
    <dbReference type="NCBI Taxonomy" id="2320879"/>
    <lineage>
        <taxon>Bacteria</taxon>
        <taxon>Bacillati</taxon>
        <taxon>Bacillota</taxon>
        <taxon>Clostridia</taxon>
        <taxon>Lachnospirales</taxon>
        <taxon>Lachnospiraceae</taxon>
        <taxon>Parablautia</taxon>
    </lineage>
</organism>
<gene>
    <name evidence="1" type="ORF">D5281_14845</name>
</gene>
<accession>A0A9X5BGX3</accession>
<evidence type="ECO:0000313" key="1">
    <source>
        <dbReference type="EMBL" id="NBJ93840.1"/>
    </source>
</evidence>
<reference evidence="1" key="1">
    <citation type="submission" date="2018-09" db="EMBL/GenBank/DDBJ databases">
        <title>Murine metabolic-syndrome-specific gut microbial biobank.</title>
        <authorList>
            <person name="Liu C."/>
        </authorList>
    </citation>
    <scope>NUCLEOTIDE SEQUENCE</scope>
    <source>
        <strain evidence="1">D42-62</strain>
    </source>
</reference>